<feature type="region of interest" description="Disordered" evidence="13">
    <location>
        <begin position="217"/>
        <end position="313"/>
    </location>
</feature>
<keyword evidence="4" id="KW-0805">Transcription regulation</keyword>
<evidence type="ECO:0000256" key="12">
    <source>
        <dbReference type="SAM" id="Coils"/>
    </source>
</evidence>
<reference evidence="15 16" key="1">
    <citation type="journal article" date="2018" name="PLoS Genet.">
        <title>Repeat elements organise 3D genome structure and mediate transcription in the filamentous fungus Epichloe festucae.</title>
        <authorList>
            <person name="Winter D.J."/>
            <person name="Ganley A.R.D."/>
            <person name="Young C.A."/>
            <person name="Liachko I."/>
            <person name="Schardl C.L."/>
            <person name="Dupont P.Y."/>
            <person name="Berry D."/>
            <person name="Ram A."/>
            <person name="Scott B."/>
            <person name="Cox M.P."/>
        </authorList>
    </citation>
    <scope>NUCLEOTIDE SEQUENCE [LARGE SCALE GENOMIC DNA]</scope>
    <source>
        <strain evidence="15 16">Fl1</strain>
    </source>
</reference>
<feature type="region of interest" description="Disordered" evidence="13">
    <location>
        <begin position="37"/>
        <end position="90"/>
    </location>
</feature>
<evidence type="ECO:0000313" key="16">
    <source>
        <dbReference type="Proteomes" id="UP000594364"/>
    </source>
</evidence>
<feature type="compositionally biased region" description="Basic and acidic residues" evidence="13">
    <location>
        <begin position="164"/>
        <end position="183"/>
    </location>
</feature>
<sequence length="785" mass="86603">MPQDPNLYGQRPAKKQKKDTALSSSLDFSAQLTSLLSNATSSTSSWGRSRPSKDRKDDVFHSSKSKERKPRKDDSKLTLKEVAGTEEESEQLALAKRKMEDKARLYAAMKRGDYVPKDNEAAPLIDFDRKWAENVEGKEDYSSTSSDDDGDGDEANEVIEYEDEFGRMRRGTKAEKERMERSARRGLLGAEELERMSARPAAPTKLIYGDAVQAMAFNPDDPEKMEELARKRDRSATPPEEKHYDADSEIRTKGTGFYKFSQDEDARTREMAQLAEERQRTEQERKTREDQKASRRREIEQRRREMGARRAQRQADSFLDGLITERSVPPHFVTITSQDINKIFSTPSSPHPAHPSVDLDFSTAIKSFRSNSSATAKIPPQDFPVFTTDSQSTWLPNSPSSLPAPSAHQSRSPVENQQDFVLFDSQPCQAPNRSSVSLSSQRRHSHLHRRDTKLVTAAAQNQRVAQLLQALGQHSVSSVNANSLANQFYASSAPSSSVSLNQQQTTHSARPPVPLFNQSTGSVHQSGKMMNAAGLSQSLSSQTMTSNHLHHTLDVDLDEFTTAFEGGASTTFSSPALPSVMDFNGSTSSSTSTFSTVSPHDLLVQEPFMSAPNSAALTALTSPSIYNESPDFDGFDVSPNFGSADFDGSGDPWYPLFPQDSHSGSELMTPDPEGSPAEKPDGTDSADRASGAGSRKKTTNSPPGGGRHSSVAGVTSRKRDKPLPPIVVEDPDDPTAMKRARNTLAARKSRQRKALRFEELEERIAKLEAERDHWKKIALSQSGGQ</sequence>
<dbReference type="FunFam" id="3.30.160.60:FF:001491">
    <property type="entry name" value="Cross-pathway control protein A"/>
    <property type="match status" value="1"/>
</dbReference>
<evidence type="ECO:0000256" key="10">
    <source>
        <dbReference type="ARBA" id="ARBA00061302"/>
    </source>
</evidence>
<feature type="compositionally biased region" description="Basic and acidic residues" evidence="13">
    <location>
        <begin position="239"/>
        <end position="252"/>
    </location>
</feature>
<feature type="compositionally biased region" description="Acidic residues" evidence="13">
    <location>
        <begin position="146"/>
        <end position="163"/>
    </location>
</feature>
<feature type="compositionally biased region" description="Basic and acidic residues" evidence="13">
    <location>
        <begin position="676"/>
        <end position="687"/>
    </location>
</feature>
<dbReference type="CDD" id="cd12193">
    <property type="entry name" value="bZIP_GCN4"/>
    <property type="match status" value="1"/>
</dbReference>
<evidence type="ECO:0000256" key="11">
    <source>
        <dbReference type="ARBA" id="ARBA00073680"/>
    </source>
</evidence>
<dbReference type="GO" id="GO:0005634">
    <property type="term" value="C:nucleus"/>
    <property type="evidence" value="ECO:0007669"/>
    <property type="project" value="UniProtKB-SubCell"/>
</dbReference>
<feature type="compositionally biased region" description="Basic and acidic residues" evidence="13">
    <location>
        <begin position="51"/>
        <end position="79"/>
    </location>
</feature>
<comment type="similarity">
    <text evidence="10">Belongs to the bZIP family. GCN4 subfamily.</text>
</comment>
<keyword evidence="16" id="KW-1185">Reference proteome</keyword>
<feature type="region of interest" description="Disordered" evidence="13">
    <location>
        <begin position="1"/>
        <end position="23"/>
    </location>
</feature>
<feature type="compositionally biased region" description="Polar residues" evidence="13">
    <location>
        <begin position="516"/>
        <end position="525"/>
    </location>
</feature>
<organism evidence="15 16">
    <name type="scientific">Epichloe festucae (strain Fl1)</name>
    <dbReference type="NCBI Taxonomy" id="877507"/>
    <lineage>
        <taxon>Eukaryota</taxon>
        <taxon>Fungi</taxon>
        <taxon>Dikarya</taxon>
        <taxon>Ascomycota</taxon>
        <taxon>Pezizomycotina</taxon>
        <taxon>Sordariomycetes</taxon>
        <taxon>Hypocreomycetidae</taxon>
        <taxon>Hypocreales</taxon>
        <taxon>Clavicipitaceae</taxon>
        <taxon>Epichloe</taxon>
    </lineage>
</organism>
<keyword evidence="8" id="KW-0804">Transcription</keyword>
<evidence type="ECO:0000256" key="4">
    <source>
        <dbReference type="ARBA" id="ARBA00023015"/>
    </source>
</evidence>
<comment type="subcellular location">
    <subcellularLocation>
        <location evidence="1">Nucleus</location>
    </subcellularLocation>
</comment>
<dbReference type="InterPro" id="IPR025066">
    <property type="entry name" value="CCDC174-like"/>
</dbReference>
<dbReference type="AlphaFoldDB" id="A0A7U3SN27"/>
<feature type="region of interest" description="Disordered" evidence="13">
    <location>
        <begin position="135"/>
        <end position="183"/>
    </location>
</feature>
<dbReference type="GO" id="GO:0003700">
    <property type="term" value="F:DNA-binding transcription factor activity"/>
    <property type="evidence" value="ECO:0007669"/>
    <property type="project" value="InterPro"/>
</dbReference>
<evidence type="ECO:0000256" key="9">
    <source>
        <dbReference type="ARBA" id="ARBA00023242"/>
    </source>
</evidence>
<dbReference type="Gene3D" id="3.30.160.60">
    <property type="entry name" value="Classic Zinc Finger"/>
    <property type="match status" value="1"/>
</dbReference>
<feature type="coiled-coil region" evidence="12">
    <location>
        <begin position="750"/>
        <end position="777"/>
    </location>
</feature>
<dbReference type="OrthoDB" id="5419235at2759"/>
<dbReference type="Pfam" id="PF13300">
    <property type="entry name" value="DUF4078"/>
    <property type="match status" value="1"/>
</dbReference>
<keyword evidence="5 12" id="KW-0175">Coiled coil</keyword>
<evidence type="ECO:0000256" key="1">
    <source>
        <dbReference type="ARBA" id="ARBA00004123"/>
    </source>
</evidence>
<feature type="compositionally biased region" description="Low complexity" evidence="13">
    <location>
        <begin position="395"/>
        <end position="407"/>
    </location>
</feature>
<dbReference type="PROSITE" id="PS00036">
    <property type="entry name" value="BZIP_BASIC"/>
    <property type="match status" value="1"/>
</dbReference>
<dbReference type="PROSITE" id="PS50217">
    <property type="entry name" value="BZIP"/>
    <property type="match status" value="1"/>
</dbReference>
<proteinExistence type="inferred from homology"/>
<dbReference type="PANTHER" id="PTHR15885">
    <property type="entry name" value="COILED-COIL DOMAIN-CONTAINING PROTEIN 174"/>
    <property type="match status" value="1"/>
</dbReference>
<dbReference type="SMART" id="SM00338">
    <property type="entry name" value="BRLZ"/>
    <property type="match status" value="1"/>
</dbReference>
<gene>
    <name evidence="15" type="ORF">C2857_002841</name>
</gene>
<accession>A0A7U3SN27</accession>
<evidence type="ECO:0000256" key="8">
    <source>
        <dbReference type="ARBA" id="ARBA00023163"/>
    </source>
</evidence>
<dbReference type="GO" id="GO:0008652">
    <property type="term" value="P:amino acid biosynthetic process"/>
    <property type="evidence" value="ECO:0007669"/>
    <property type="project" value="UniProtKB-KW"/>
</dbReference>
<feature type="region of interest" description="Disordered" evidence="13">
    <location>
        <begin position="649"/>
        <end position="735"/>
    </location>
</feature>
<feature type="compositionally biased region" description="Basic and acidic residues" evidence="13">
    <location>
        <begin position="221"/>
        <end position="230"/>
    </location>
</feature>
<feature type="region of interest" description="Disordered" evidence="13">
    <location>
        <begin position="388"/>
        <end position="415"/>
    </location>
</feature>
<keyword evidence="7" id="KW-0010">Activator</keyword>
<evidence type="ECO:0000256" key="6">
    <source>
        <dbReference type="ARBA" id="ARBA00023125"/>
    </source>
</evidence>
<dbReference type="PANTHER" id="PTHR15885:SF1">
    <property type="entry name" value="COILED-COIL DOMAIN-CONTAINING PROTEIN 174"/>
    <property type="match status" value="1"/>
</dbReference>
<keyword evidence="6" id="KW-0238">DNA-binding</keyword>
<dbReference type="EMBL" id="CP031389">
    <property type="protein sequence ID" value="QPH11189.1"/>
    <property type="molecule type" value="Genomic_DNA"/>
</dbReference>
<evidence type="ECO:0000259" key="14">
    <source>
        <dbReference type="PROSITE" id="PS50217"/>
    </source>
</evidence>
<dbReference type="Proteomes" id="UP000594364">
    <property type="component" value="Chromosome 5"/>
</dbReference>
<keyword evidence="9" id="KW-0539">Nucleus</keyword>
<dbReference type="InterPro" id="IPR046347">
    <property type="entry name" value="bZIP_sf"/>
</dbReference>
<dbReference type="InterPro" id="IPR004827">
    <property type="entry name" value="bZIP"/>
</dbReference>
<dbReference type="Pfam" id="PF07716">
    <property type="entry name" value="bZIP_2"/>
    <property type="match status" value="1"/>
</dbReference>
<evidence type="ECO:0000256" key="5">
    <source>
        <dbReference type="ARBA" id="ARBA00023054"/>
    </source>
</evidence>
<evidence type="ECO:0000256" key="7">
    <source>
        <dbReference type="ARBA" id="ARBA00023159"/>
    </source>
</evidence>
<keyword evidence="3" id="KW-0028">Amino-acid biosynthesis</keyword>
<feature type="compositionally biased region" description="Basic and acidic residues" evidence="13">
    <location>
        <begin position="261"/>
        <end position="308"/>
    </location>
</feature>
<feature type="region of interest" description="Disordered" evidence="13">
    <location>
        <begin position="507"/>
        <end position="526"/>
    </location>
</feature>
<name>A0A7U3SN27_EPIFF</name>
<protein>
    <recommendedName>
        <fullName evidence="11">Cross-pathway control protein 1</fullName>
    </recommendedName>
</protein>
<evidence type="ECO:0000313" key="15">
    <source>
        <dbReference type="EMBL" id="QPH11189.1"/>
    </source>
</evidence>
<evidence type="ECO:0000256" key="2">
    <source>
        <dbReference type="ARBA" id="ARBA00011195"/>
    </source>
</evidence>
<feature type="domain" description="BZIP" evidence="14">
    <location>
        <begin position="732"/>
        <end position="772"/>
    </location>
</feature>
<evidence type="ECO:0000256" key="13">
    <source>
        <dbReference type="SAM" id="MobiDB-lite"/>
    </source>
</evidence>
<evidence type="ECO:0000256" key="3">
    <source>
        <dbReference type="ARBA" id="ARBA00022605"/>
    </source>
</evidence>
<comment type="subunit">
    <text evidence="2">Binds DNA as a dimer.</text>
</comment>
<dbReference type="SUPFAM" id="SSF57959">
    <property type="entry name" value="Leucine zipper domain"/>
    <property type="match status" value="1"/>
</dbReference>
<dbReference type="GO" id="GO:0003677">
    <property type="term" value="F:DNA binding"/>
    <property type="evidence" value="ECO:0007669"/>
    <property type="project" value="UniProtKB-KW"/>
</dbReference>